<sequence length="164" mass="17849">MSIEIVIADYANEQHKTAIPALLNAYASDPMGGGKPLTEHVRRNLVNELAKIPHAFSVLAFVDGEPAGLTNCFAAFSTFACKPLINIHDLMVLQNYRGLGLSQLMLAKVEEIARAKDCCKVTLEVLSNNAIAKSAYLKYGFSGYELDPQAGNAVFWQKSLNSTN</sequence>
<dbReference type="Pfam" id="PF00583">
    <property type="entry name" value="Acetyltransf_1"/>
    <property type="match status" value="1"/>
</dbReference>
<dbReference type="STRING" id="1799789.AX660_16280"/>
<reference evidence="5" key="1">
    <citation type="submission" date="2016-02" db="EMBL/GenBank/DDBJ databases">
        <authorList>
            <person name="Schultz-Johansen M."/>
            <person name="Glaring M.A."/>
            <person name="Bech P.K."/>
            <person name="Stougaard P."/>
        </authorList>
    </citation>
    <scope>NUCLEOTIDE SEQUENCE [LARGE SCALE GENOMIC DNA]</scope>
    <source>
        <strain evidence="5">S66</strain>
    </source>
</reference>
<evidence type="ECO:0000259" key="3">
    <source>
        <dbReference type="PROSITE" id="PS51186"/>
    </source>
</evidence>
<gene>
    <name evidence="4" type="ORF">AX660_16280</name>
</gene>
<evidence type="ECO:0000256" key="2">
    <source>
        <dbReference type="ARBA" id="ARBA00023315"/>
    </source>
</evidence>
<dbReference type="RefSeq" id="WP_068377754.1">
    <property type="nucleotide sequence ID" value="NZ_LSNE01000006.1"/>
</dbReference>
<dbReference type="Proteomes" id="UP000070299">
    <property type="component" value="Unassembled WGS sequence"/>
</dbReference>
<dbReference type="OrthoDB" id="9799601at2"/>
<dbReference type="InterPro" id="IPR016181">
    <property type="entry name" value="Acyl_CoA_acyltransferase"/>
</dbReference>
<keyword evidence="1 4" id="KW-0808">Transferase</keyword>
<evidence type="ECO:0000313" key="4">
    <source>
        <dbReference type="EMBL" id="KXI28640.1"/>
    </source>
</evidence>
<organism evidence="4 5">
    <name type="scientific">Paraglaciecola hydrolytica</name>
    <dbReference type="NCBI Taxonomy" id="1799789"/>
    <lineage>
        <taxon>Bacteria</taxon>
        <taxon>Pseudomonadati</taxon>
        <taxon>Pseudomonadota</taxon>
        <taxon>Gammaproteobacteria</taxon>
        <taxon>Alteromonadales</taxon>
        <taxon>Alteromonadaceae</taxon>
        <taxon>Paraglaciecola</taxon>
    </lineage>
</organism>
<dbReference type="InterPro" id="IPR050680">
    <property type="entry name" value="YpeA/RimI_acetyltransf"/>
</dbReference>
<name>A0A136A0G4_9ALTE</name>
<dbReference type="SUPFAM" id="SSF55729">
    <property type="entry name" value="Acyl-CoA N-acyltransferases (Nat)"/>
    <property type="match status" value="1"/>
</dbReference>
<evidence type="ECO:0000313" key="5">
    <source>
        <dbReference type="Proteomes" id="UP000070299"/>
    </source>
</evidence>
<comment type="caution">
    <text evidence="4">The sequence shown here is derived from an EMBL/GenBank/DDBJ whole genome shotgun (WGS) entry which is preliminary data.</text>
</comment>
<dbReference type="GO" id="GO:0016747">
    <property type="term" value="F:acyltransferase activity, transferring groups other than amino-acyl groups"/>
    <property type="evidence" value="ECO:0007669"/>
    <property type="project" value="InterPro"/>
</dbReference>
<dbReference type="EMBL" id="LSNE01000006">
    <property type="protein sequence ID" value="KXI28640.1"/>
    <property type="molecule type" value="Genomic_DNA"/>
</dbReference>
<dbReference type="CDD" id="cd04301">
    <property type="entry name" value="NAT_SF"/>
    <property type="match status" value="1"/>
</dbReference>
<dbReference type="AlphaFoldDB" id="A0A136A0G4"/>
<dbReference type="PANTHER" id="PTHR43420:SF44">
    <property type="entry name" value="ACETYLTRANSFERASE YPEA"/>
    <property type="match status" value="1"/>
</dbReference>
<dbReference type="InterPro" id="IPR000182">
    <property type="entry name" value="GNAT_dom"/>
</dbReference>
<accession>A0A136A0G4</accession>
<protein>
    <submittedName>
        <fullName evidence="4">GNAT family acetyltransferase</fullName>
    </submittedName>
</protein>
<feature type="domain" description="N-acetyltransferase" evidence="3">
    <location>
        <begin position="6"/>
        <end position="161"/>
    </location>
</feature>
<keyword evidence="5" id="KW-1185">Reference proteome</keyword>
<proteinExistence type="predicted"/>
<keyword evidence="2" id="KW-0012">Acyltransferase</keyword>
<evidence type="ECO:0000256" key="1">
    <source>
        <dbReference type="ARBA" id="ARBA00022679"/>
    </source>
</evidence>
<dbReference type="Gene3D" id="3.40.630.30">
    <property type="match status" value="1"/>
</dbReference>
<dbReference type="PROSITE" id="PS51186">
    <property type="entry name" value="GNAT"/>
    <property type="match status" value="1"/>
</dbReference>
<dbReference type="PANTHER" id="PTHR43420">
    <property type="entry name" value="ACETYLTRANSFERASE"/>
    <property type="match status" value="1"/>
</dbReference>